<dbReference type="STRING" id="660518.SAMN05216218_10791"/>
<comment type="subunit">
    <text evidence="3">UreD, UreF and UreG form a complex that acts as a GTP-hydrolysis-dependent molecular chaperone, activating the urease apoprotein by helping to assemble the nickel containing metallocenter of UreC. The UreE protein probably delivers the nickel.</text>
</comment>
<reference evidence="5" key="1">
    <citation type="submission" date="2016-10" db="EMBL/GenBank/DDBJ databases">
        <authorList>
            <person name="Varghese N."/>
            <person name="Submissions S."/>
        </authorList>
    </citation>
    <scope>NUCLEOTIDE SEQUENCE [LARGE SCALE GENOMIC DNA]</scope>
    <source>
        <strain evidence="5">IBRC-M 10760</strain>
    </source>
</reference>
<dbReference type="Proteomes" id="UP000199076">
    <property type="component" value="Unassembled WGS sequence"/>
</dbReference>
<accession>A0A1G7M0I4</accession>
<comment type="function">
    <text evidence="3">Required for maturation of urease via the functional incorporation of the urease nickel metallocenter.</text>
</comment>
<organism evidence="4 5">
    <name type="scientific">Halorientalis regularis</name>
    <dbReference type="NCBI Taxonomy" id="660518"/>
    <lineage>
        <taxon>Archaea</taxon>
        <taxon>Methanobacteriati</taxon>
        <taxon>Methanobacteriota</taxon>
        <taxon>Stenosarchaea group</taxon>
        <taxon>Halobacteria</taxon>
        <taxon>Halobacteriales</taxon>
        <taxon>Haloarculaceae</taxon>
        <taxon>Halorientalis</taxon>
    </lineage>
</organism>
<dbReference type="PANTHER" id="PTHR33643:SF1">
    <property type="entry name" value="UREASE ACCESSORY PROTEIN D"/>
    <property type="match status" value="1"/>
</dbReference>
<dbReference type="InterPro" id="IPR002669">
    <property type="entry name" value="UreD"/>
</dbReference>
<keyword evidence="3" id="KW-0996">Nickel insertion</keyword>
<keyword evidence="5" id="KW-1185">Reference proteome</keyword>
<dbReference type="EMBL" id="FNBK01000007">
    <property type="protein sequence ID" value="SDF55295.1"/>
    <property type="molecule type" value="Genomic_DNA"/>
</dbReference>
<name>A0A1G7M0I4_9EURY</name>
<keyword evidence="2 3" id="KW-0143">Chaperone</keyword>
<evidence type="ECO:0000256" key="3">
    <source>
        <dbReference type="HAMAP-Rule" id="MF_01384"/>
    </source>
</evidence>
<evidence type="ECO:0000256" key="1">
    <source>
        <dbReference type="ARBA" id="ARBA00007177"/>
    </source>
</evidence>
<keyword evidence="3" id="KW-0963">Cytoplasm</keyword>
<evidence type="ECO:0000256" key="2">
    <source>
        <dbReference type="ARBA" id="ARBA00023186"/>
    </source>
</evidence>
<dbReference type="GO" id="GO:0016151">
    <property type="term" value="F:nickel cation binding"/>
    <property type="evidence" value="ECO:0007669"/>
    <property type="project" value="UniProtKB-UniRule"/>
</dbReference>
<gene>
    <name evidence="3" type="primary">ureD</name>
    <name evidence="4" type="ORF">SAMN05216218_10791</name>
</gene>
<dbReference type="HAMAP" id="MF_01384">
    <property type="entry name" value="UreD"/>
    <property type="match status" value="1"/>
</dbReference>
<proteinExistence type="inferred from homology"/>
<comment type="similarity">
    <text evidence="1 3">Belongs to the UreD family.</text>
</comment>
<dbReference type="Pfam" id="PF01774">
    <property type="entry name" value="UreD"/>
    <property type="match status" value="1"/>
</dbReference>
<evidence type="ECO:0000313" key="5">
    <source>
        <dbReference type="Proteomes" id="UP000199076"/>
    </source>
</evidence>
<sequence>MAATSPQDAFEAYAAERLPPAADGAVGKEGRLDAAFAAVDGETRLVQDYATVPFHLTGGLDHDEALPDLATVYLQSPTGAVAQGDRHDLSVTVGENAKAHVTTGNATKVHGMDRNYGRVDVALSVAADGYLEYLPEPTILHADARYRGETTLSVADGASAIVGEIVVPGRLARDEAFEFERAYTRLQARDPDGLLFEDATDLHPAERDPRRPGVMGDHDVLGTLYVVGDAAADPLHERVADATTARAGATALPNDAGVMVRALGDRGAVSGALDAAWDAARRTLVGAPAPERRKD</sequence>
<dbReference type="RefSeq" id="WP_092691626.1">
    <property type="nucleotide sequence ID" value="NZ_FNBK01000007.1"/>
</dbReference>
<dbReference type="OrthoDB" id="10701at2157"/>
<comment type="subcellular location">
    <subcellularLocation>
        <location evidence="3">Cytoplasm</location>
    </subcellularLocation>
</comment>
<dbReference type="PANTHER" id="PTHR33643">
    <property type="entry name" value="UREASE ACCESSORY PROTEIN D"/>
    <property type="match status" value="1"/>
</dbReference>
<dbReference type="AlphaFoldDB" id="A0A1G7M0I4"/>
<protein>
    <recommendedName>
        <fullName evidence="3">Urease accessory protein UreD</fullName>
    </recommendedName>
</protein>
<evidence type="ECO:0000313" key="4">
    <source>
        <dbReference type="EMBL" id="SDF55295.1"/>
    </source>
</evidence>
<dbReference type="GO" id="GO:0005737">
    <property type="term" value="C:cytoplasm"/>
    <property type="evidence" value="ECO:0007669"/>
    <property type="project" value="UniProtKB-SubCell"/>
</dbReference>